<dbReference type="GO" id="GO:0016887">
    <property type="term" value="F:ATP hydrolysis activity"/>
    <property type="evidence" value="ECO:0007669"/>
    <property type="project" value="InterPro"/>
</dbReference>
<name>A0A316I7Z4_9PSEU</name>
<evidence type="ECO:0000259" key="6">
    <source>
        <dbReference type="PROSITE" id="PS51755"/>
    </source>
</evidence>
<feature type="DNA-binding region" description="OmpR/PhoB-type" evidence="5">
    <location>
        <begin position="1"/>
        <end position="91"/>
    </location>
</feature>
<dbReference type="Pfam" id="PF03704">
    <property type="entry name" value="BTAD"/>
    <property type="match status" value="1"/>
</dbReference>
<dbReference type="Gene3D" id="1.10.10.10">
    <property type="entry name" value="Winged helix-like DNA-binding domain superfamily/Winged helix DNA-binding domain"/>
    <property type="match status" value="1"/>
</dbReference>
<feature type="domain" description="OmpR/PhoB-type" evidence="6">
    <location>
        <begin position="1"/>
        <end position="91"/>
    </location>
</feature>
<dbReference type="InterPro" id="IPR051677">
    <property type="entry name" value="AfsR-DnrI-RedD_regulator"/>
</dbReference>
<dbReference type="InterPro" id="IPR001867">
    <property type="entry name" value="OmpR/PhoB-type_DNA-bd"/>
</dbReference>
<dbReference type="Pfam" id="PF13401">
    <property type="entry name" value="AAA_22"/>
    <property type="match status" value="1"/>
</dbReference>
<evidence type="ECO:0000313" key="7">
    <source>
        <dbReference type="EMBL" id="PWK88910.1"/>
    </source>
</evidence>
<dbReference type="InterPro" id="IPR016032">
    <property type="entry name" value="Sig_transdc_resp-reg_C-effctor"/>
</dbReference>
<dbReference type="CDD" id="cd15831">
    <property type="entry name" value="BTAD"/>
    <property type="match status" value="1"/>
</dbReference>
<reference evidence="7 8" key="1">
    <citation type="submission" date="2018-05" db="EMBL/GenBank/DDBJ databases">
        <title>Genomic Encyclopedia of Type Strains, Phase IV (KMG-IV): sequencing the most valuable type-strain genomes for metagenomic binning, comparative biology and taxonomic classification.</title>
        <authorList>
            <person name="Goeker M."/>
        </authorList>
    </citation>
    <scope>NUCLEOTIDE SEQUENCE [LARGE SCALE GENOMIC DNA]</scope>
    <source>
        <strain evidence="7 8">DSM 45480</strain>
    </source>
</reference>
<dbReference type="SUPFAM" id="SSF52540">
    <property type="entry name" value="P-loop containing nucleoside triphosphate hydrolases"/>
    <property type="match status" value="1"/>
</dbReference>
<dbReference type="Pfam" id="PF00486">
    <property type="entry name" value="Trans_reg_C"/>
    <property type="match status" value="1"/>
</dbReference>
<dbReference type="InterPro" id="IPR027417">
    <property type="entry name" value="P-loop_NTPase"/>
</dbReference>
<dbReference type="InterPro" id="IPR005158">
    <property type="entry name" value="BTAD"/>
</dbReference>
<protein>
    <submittedName>
        <fullName evidence="7">DNA-binding SARP family transcriptional activator</fullName>
    </submittedName>
</protein>
<evidence type="ECO:0000256" key="1">
    <source>
        <dbReference type="ARBA" id="ARBA00005820"/>
    </source>
</evidence>
<keyword evidence="2" id="KW-0805">Transcription regulation</keyword>
<dbReference type="PROSITE" id="PS51755">
    <property type="entry name" value="OMPR_PHOB"/>
    <property type="match status" value="1"/>
</dbReference>
<dbReference type="SMART" id="SM00862">
    <property type="entry name" value="Trans_reg_C"/>
    <property type="match status" value="1"/>
</dbReference>
<keyword evidence="3 5" id="KW-0238">DNA-binding</keyword>
<dbReference type="InterPro" id="IPR049945">
    <property type="entry name" value="AAA_22"/>
</dbReference>
<dbReference type="GO" id="GO:0006355">
    <property type="term" value="P:regulation of DNA-templated transcription"/>
    <property type="evidence" value="ECO:0007669"/>
    <property type="project" value="InterPro"/>
</dbReference>
<evidence type="ECO:0000313" key="8">
    <source>
        <dbReference type="Proteomes" id="UP000246005"/>
    </source>
</evidence>
<dbReference type="Gene3D" id="1.25.40.10">
    <property type="entry name" value="Tetratricopeptide repeat domain"/>
    <property type="match status" value="1"/>
</dbReference>
<dbReference type="GO" id="GO:0003677">
    <property type="term" value="F:DNA binding"/>
    <property type="evidence" value="ECO:0007669"/>
    <property type="project" value="UniProtKB-UniRule"/>
</dbReference>
<dbReference type="RefSeq" id="WP_109633601.1">
    <property type="nucleotide sequence ID" value="NZ_QGHB01000002.1"/>
</dbReference>
<dbReference type="InterPro" id="IPR011990">
    <property type="entry name" value="TPR-like_helical_dom_sf"/>
</dbReference>
<dbReference type="Gene3D" id="3.40.50.300">
    <property type="entry name" value="P-loop containing nucleotide triphosphate hydrolases"/>
    <property type="match status" value="1"/>
</dbReference>
<accession>A0A316I7Z4</accession>
<dbReference type="GO" id="GO:0000160">
    <property type="term" value="P:phosphorelay signal transduction system"/>
    <property type="evidence" value="ECO:0007669"/>
    <property type="project" value="InterPro"/>
</dbReference>
<dbReference type="SMART" id="SM01043">
    <property type="entry name" value="BTAD"/>
    <property type="match status" value="1"/>
</dbReference>
<evidence type="ECO:0000256" key="2">
    <source>
        <dbReference type="ARBA" id="ARBA00023015"/>
    </source>
</evidence>
<evidence type="ECO:0000256" key="4">
    <source>
        <dbReference type="ARBA" id="ARBA00023163"/>
    </source>
</evidence>
<proteinExistence type="inferred from homology"/>
<dbReference type="EMBL" id="QGHB01000002">
    <property type="protein sequence ID" value="PWK88910.1"/>
    <property type="molecule type" value="Genomic_DNA"/>
</dbReference>
<evidence type="ECO:0000256" key="3">
    <source>
        <dbReference type="ARBA" id="ARBA00023125"/>
    </source>
</evidence>
<dbReference type="PANTHER" id="PTHR35807">
    <property type="entry name" value="TRANSCRIPTIONAL REGULATOR REDD-RELATED"/>
    <property type="match status" value="1"/>
</dbReference>
<dbReference type="SUPFAM" id="SSF46894">
    <property type="entry name" value="C-terminal effector domain of the bipartite response regulators"/>
    <property type="match status" value="1"/>
</dbReference>
<comment type="similarity">
    <text evidence="1">Belongs to the AfsR/DnrI/RedD regulatory family.</text>
</comment>
<evidence type="ECO:0000256" key="5">
    <source>
        <dbReference type="PROSITE-ProRule" id="PRU01091"/>
    </source>
</evidence>
<dbReference type="SUPFAM" id="SSF48452">
    <property type="entry name" value="TPR-like"/>
    <property type="match status" value="1"/>
</dbReference>
<dbReference type="PANTHER" id="PTHR35807:SF1">
    <property type="entry name" value="TRANSCRIPTIONAL REGULATOR REDD"/>
    <property type="match status" value="1"/>
</dbReference>
<dbReference type="Proteomes" id="UP000246005">
    <property type="component" value="Unassembled WGS sequence"/>
</dbReference>
<sequence>MSLEFRLLGPPEVRRGTTLVDVGHARQMSVLAVLLVDANQVVGVDKLLARVWGEAPPRQARAALYSYVSRLRAALEGLPIVRRSGGYVLEADPAAVDLHRFRSLVGEGRHGEAIALVRGEPFEGLQGAWFAGLRETVAGEITAAELDHTDARLAAGEHRTLVAELTARTAERPLDERLAGQLMRALIGAGRQSDALAHHSRLRHRLAEDLGLDPGPALRDLVASIQRPQWNPRRLPPAPTGFTGREAELAALGDGPIVTITGPAGAGKTWLALHWAHAHAADYPDGQLFVDLTGSDPADVVRELITALGTGPDGIPPEPHAQTALYRTLLANRRMLIVLDNAADTAQVVPLLPGTPRCRVVVTSRERLPGLVTAHGAHPVVLQPAPKHQQRP</sequence>
<dbReference type="InterPro" id="IPR036388">
    <property type="entry name" value="WH-like_DNA-bd_sf"/>
</dbReference>
<gene>
    <name evidence="7" type="ORF">C8D88_102177</name>
</gene>
<keyword evidence="4" id="KW-0804">Transcription</keyword>
<organism evidence="7 8">
    <name type="scientific">Lentzea atacamensis</name>
    <dbReference type="NCBI Taxonomy" id="531938"/>
    <lineage>
        <taxon>Bacteria</taxon>
        <taxon>Bacillati</taxon>
        <taxon>Actinomycetota</taxon>
        <taxon>Actinomycetes</taxon>
        <taxon>Pseudonocardiales</taxon>
        <taxon>Pseudonocardiaceae</taxon>
        <taxon>Lentzea</taxon>
    </lineage>
</organism>
<comment type="caution">
    <text evidence="7">The sequence shown here is derived from an EMBL/GenBank/DDBJ whole genome shotgun (WGS) entry which is preliminary data.</text>
</comment>
<dbReference type="AlphaFoldDB" id="A0A316I7Z4"/>